<protein>
    <submittedName>
        <fullName evidence="3">Uncharacterized protein</fullName>
    </submittedName>
</protein>
<feature type="region of interest" description="Disordered" evidence="1">
    <location>
        <begin position="37"/>
        <end position="127"/>
    </location>
</feature>
<evidence type="ECO:0000256" key="2">
    <source>
        <dbReference type="SAM" id="SignalP"/>
    </source>
</evidence>
<evidence type="ECO:0000313" key="3">
    <source>
        <dbReference type="EMBL" id="KUG61581.1"/>
    </source>
</evidence>
<dbReference type="PROSITE" id="PS51257">
    <property type="entry name" value="PROKAR_LIPOPROTEIN"/>
    <property type="match status" value="1"/>
</dbReference>
<feature type="signal peptide" evidence="2">
    <location>
        <begin position="1"/>
        <end position="35"/>
    </location>
</feature>
<sequence>MLRDRGSIHMSPTTSGSARALGAAAAALLFLASCAAPTGGEPSGEGTGATGSPAATAAESPTGSGPATESPSPASASPTADPTGSPTTGPTASPTAGPTGTPTAGPTESPTATPTPGPTGSPAPAERVTYSGTAADAAFAFELPATWRVDGEFSGVGGTVTVVGPDGAPLGYLTVLQAWGAECGPDCTQPAVVHLGDVPGEAALSSSGEFVVRSVAMDLTSSPRLRNVNGWQDNVRLMTSLTDADTPPPTAMLPHVMYGLGLVETGVVASNGITYRTVIFSSAHDFPTVAAAEEYVASEEHQQIQAMIASFRA</sequence>
<dbReference type="Proteomes" id="UP000053512">
    <property type="component" value="Unassembled WGS sequence"/>
</dbReference>
<name>A0A0W8INN0_KOCRO</name>
<reference evidence="4" key="1">
    <citation type="submission" date="2015-12" db="EMBL/GenBank/DDBJ databases">
        <authorList>
            <person name="Nair G.R."/>
            <person name="Kaur G."/>
            <person name="Mayilraj S."/>
        </authorList>
    </citation>
    <scope>NUCLEOTIDE SEQUENCE [LARGE SCALE GENOMIC DNA]</scope>
    <source>
        <strain evidence="4">CD08_4</strain>
    </source>
</reference>
<dbReference type="EMBL" id="LQBK01000004">
    <property type="protein sequence ID" value="KUG61581.1"/>
    <property type="molecule type" value="Genomic_DNA"/>
</dbReference>
<evidence type="ECO:0000256" key="1">
    <source>
        <dbReference type="SAM" id="MobiDB-lite"/>
    </source>
</evidence>
<organism evidence="3 4">
    <name type="scientific">Kocuria rosea subsp. polaris</name>
    <dbReference type="NCBI Taxonomy" id="136273"/>
    <lineage>
        <taxon>Bacteria</taxon>
        <taxon>Bacillati</taxon>
        <taxon>Actinomycetota</taxon>
        <taxon>Actinomycetes</taxon>
        <taxon>Micrococcales</taxon>
        <taxon>Micrococcaceae</taxon>
        <taxon>Kocuria</taxon>
    </lineage>
</organism>
<proteinExistence type="predicted"/>
<feature type="compositionally biased region" description="Low complexity" evidence="1">
    <location>
        <begin position="50"/>
        <end position="112"/>
    </location>
</feature>
<evidence type="ECO:0000313" key="4">
    <source>
        <dbReference type="Proteomes" id="UP000053512"/>
    </source>
</evidence>
<dbReference type="AlphaFoldDB" id="A0A0W8INN0"/>
<feature type="chain" id="PRO_5006944383" evidence="2">
    <location>
        <begin position="36"/>
        <end position="313"/>
    </location>
</feature>
<keyword evidence="2" id="KW-0732">Signal</keyword>
<gene>
    <name evidence="3" type="ORF">AVL61_01280</name>
</gene>
<accession>A0A0W8INN0</accession>
<comment type="caution">
    <text evidence="3">The sequence shown here is derived from an EMBL/GenBank/DDBJ whole genome shotgun (WGS) entry which is preliminary data.</text>
</comment>